<dbReference type="GO" id="GO:0030154">
    <property type="term" value="P:cell differentiation"/>
    <property type="evidence" value="ECO:0007669"/>
    <property type="project" value="TreeGrafter"/>
</dbReference>
<dbReference type="Proteomes" id="UP000242188">
    <property type="component" value="Unassembled WGS sequence"/>
</dbReference>
<dbReference type="STRING" id="6573.A0A210QCG1"/>
<dbReference type="InterPro" id="IPR050211">
    <property type="entry name" value="FOX_domain-containing"/>
</dbReference>
<feature type="DNA-binding region" description="Fork-head" evidence="4">
    <location>
        <begin position="153"/>
        <end position="247"/>
    </location>
</feature>
<dbReference type="GO" id="GO:0000978">
    <property type="term" value="F:RNA polymerase II cis-regulatory region sequence-specific DNA binding"/>
    <property type="evidence" value="ECO:0007669"/>
    <property type="project" value="TreeGrafter"/>
</dbReference>
<feature type="domain" description="Fork-head" evidence="6">
    <location>
        <begin position="153"/>
        <end position="247"/>
    </location>
</feature>
<name>A0A210QCG1_MIZYE</name>
<dbReference type="GO" id="GO:0019904">
    <property type="term" value="F:protein domain specific binding"/>
    <property type="evidence" value="ECO:0007669"/>
    <property type="project" value="InterPro"/>
</dbReference>
<dbReference type="SMR" id="A0A210QCG1"/>
<evidence type="ECO:0000256" key="3">
    <source>
        <dbReference type="ARBA" id="ARBA00023242"/>
    </source>
</evidence>
<dbReference type="GO" id="GO:0000981">
    <property type="term" value="F:DNA-binding transcription factor activity, RNA polymerase II-specific"/>
    <property type="evidence" value="ECO:0007669"/>
    <property type="project" value="TreeGrafter"/>
</dbReference>
<feature type="region of interest" description="Disordered" evidence="5">
    <location>
        <begin position="255"/>
        <end position="361"/>
    </location>
</feature>
<comment type="caution">
    <text evidence="7">The sequence shown here is derived from an EMBL/GenBank/DDBJ whole genome shotgun (WGS) entry which is preliminary data.</text>
</comment>
<dbReference type="PANTHER" id="PTHR11829">
    <property type="entry name" value="FORKHEAD BOX PROTEIN"/>
    <property type="match status" value="1"/>
</dbReference>
<dbReference type="GO" id="GO:0005634">
    <property type="term" value="C:nucleus"/>
    <property type="evidence" value="ECO:0007669"/>
    <property type="project" value="UniProtKB-SubCell"/>
</dbReference>
<dbReference type="InterPro" id="IPR013638">
    <property type="entry name" value="Fork-head_N"/>
</dbReference>
<organism evidence="7 8">
    <name type="scientific">Mizuhopecten yessoensis</name>
    <name type="common">Japanese scallop</name>
    <name type="synonym">Patinopecten yessoensis</name>
    <dbReference type="NCBI Taxonomy" id="6573"/>
    <lineage>
        <taxon>Eukaryota</taxon>
        <taxon>Metazoa</taxon>
        <taxon>Spiralia</taxon>
        <taxon>Lophotrochozoa</taxon>
        <taxon>Mollusca</taxon>
        <taxon>Bivalvia</taxon>
        <taxon>Autobranchia</taxon>
        <taxon>Pteriomorphia</taxon>
        <taxon>Pectinida</taxon>
        <taxon>Pectinoidea</taxon>
        <taxon>Pectinidae</taxon>
        <taxon>Mizuhopecten</taxon>
    </lineage>
</organism>
<dbReference type="EMBL" id="NEDP02004184">
    <property type="protein sequence ID" value="OWF46418.1"/>
    <property type="molecule type" value="Genomic_DNA"/>
</dbReference>
<dbReference type="Pfam" id="PF08430">
    <property type="entry name" value="Forkhead_N"/>
    <property type="match status" value="1"/>
</dbReference>
<evidence type="ECO:0000256" key="5">
    <source>
        <dbReference type="SAM" id="MobiDB-lite"/>
    </source>
</evidence>
<sequence>MYEKQPLGPECPQSGDYLTMLSTKSPYDAVSGSNYPTSLPSMNSIGNMGSMSTMAMSNVSYSPPAMGGMGTMTPPGMTSMGMGAPMGMPGGMHAGMNSMNSMNGMSGMTSMGQMPMNGMSGAMSPMRMDTFNRAQAINRARDKTYRRSYTHAKPPYSYISLITMAIQQSPNKMNTLSEIYQFIMDLFPFYRQNQQRWQNSIRHSLSFNDCFVKVPRTPDRPGKGSYWTLHPDSGNMFENGCYLRRQKRFKCVKKEMIRQASRPGEDGSEGSMSPRDDPCSPPPPSPPGNVPVTLTETKREPLQPIEHTPPPLPPSQHPQQAQQPPQPPPVSLGHEMPPHSMRHMQHDPIHQGYHPHHNPTHSFNHPFSINSLITDNKMDLKMYEMQSGYGYNPMGLPMMGGKDSMGVGPMQPAPDGYYKTYAPHSTAAL</sequence>
<dbReference type="AlphaFoldDB" id="A0A210QCG1"/>
<dbReference type="FunFam" id="1.10.10.10:FF:000042">
    <property type="entry name" value="hepatocyte nuclear factor 3-beta"/>
    <property type="match status" value="1"/>
</dbReference>
<dbReference type="SMART" id="SM00339">
    <property type="entry name" value="FH"/>
    <property type="match status" value="1"/>
</dbReference>
<dbReference type="PROSITE" id="PS00657">
    <property type="entry name" value="FORK_HEAD_1"/>
    <property type="match status" value="1"/>
</dbReference>
<accession>A0A210QCG1</accession>
<keyword evidence="3 4" id="KW-0539">Nucleus</keyword>
<dbReference type="OrthoDB" id="5954824at2759"/>
<dbReference type="InterPro" id="IPR001766">
    <property type="entry name" value="Fork_head_dom"/>
</dbReference>
<evidence type="ECO:0000256" key="1">
    <source>
        <dbReference type="ARBA" id="ARBA00004123"/>
    </source>
</evidence>
<dbReference type="Gene3D" id="1.10.10.10">
    <property type="entry name" value="Winged helix-like DNA-binding domain superfamily/Winged helix DNA-binding domain"/>
    <property type="match status" value="1"/>
</dbReference>
<keyword evidence="8" id="KW-1185">Reference proteome</keyword>
<dbReference type="InterPro" id="IPR036388">
    <property type="entry name" value="WH-like_DNA-bd_sf"/>
</dbReference>
<protein>
    <submittedName>
        <fullName evidence="7">Hepatocyte nuclear factor 3-beta</fullName>
    </submittedName>
</protein>
<comment type="subcellular location">
    <subcellularLocation>
        <location evidence="1 4">Nucleus</location>
    </subcellularLocation>
</comment>
<feature type="compositionally biased region" description="Pro residues" evidence="5">
    <location>
        <begin position="279"/>
        <end position="289"/>
    </location>
</feature>
<evidence type="ECO:0000256" key="4">
    <source>
        <dbReference type="PROSITE-ProRule" id="PRU00089"/>
    </source>
</evidence>
<dbReference type="PROSITE" id="PS00658">
    <property type="entry name" value="FORK_HEAD_2"/>
    <property type="match status" value="1"/>
</dbReference>
<proteinExistence type="predicted"/>
<evidence type="ECO:0000313" key="7">
    <source>
        <dbReference type="EMBL" id="OWF46418.1"/>
    </source>
</evidence>
<gene>
    <name evidence="7" type="ORF">KP79_PYT09683</name>
</gene>
<dbReference type="InterPro" id="IPR030456">
    <property type="entry name" value="TF_fork_head_CS_2"/>
</dbReference>
<feature type="compositionally biased region" description="Pro residues" evidence="5">
    <location>
        <begin position="307"/>
        <end position="316"/>
    </location>
</feature>
<dbReference type="Pfam" id="PF00250">
    <property type="entry name" value="Forkhead"/>
    <property type="match status" value="1"/>
</dbReference>
<dbReference type="GO" id="GO:0009653">
    <property type="term" value="P:anatomical structure morphogenesis"/>
    <property type="evidence" value="ECO:0007669"/>
    <property type="project" value="TreeGrafter"/>
</dbReference>
<dbReference type="PRINTS" id="PR00053">
    <property type="entry name" value="FORKHEAD"/>
</dbReference>
<evidence type="ECO:0000259" key="6">
    <source>
        <dbReference type="PROSITE" id="PS50039"/>
    </source>
</evidence>
<evidence type="ECO:0000313" key="8">
    <source>
        <dbReference type="Proteomes" id="UP000242188"/>
    </source>
</evidence>
<dbReference type="InterPro" id="IPR036390">
    <property type="entry name" value="WH_DNA-bd_sf"/>
</dbReference>
<reference evidence="7 8" key="1">
    <citation type="journal article" date="2017" name="Nat. Ecol. Evol.">
        <title>Scallop genome provides insights into evolution of bilaterian karyotype and development.</title>
        <authorList>
            <person name="Wang S."/>
            <person name="Zhang J."/>
            <person name="Jiao W."/>
            <person name="Li J."/>
            <person name="Xun X."/>
            <person name="Sun Y."/>
            <person name="Guo X."/>
            <person name="Huan P."/>
            <person name="Dong B."/>
            <person name="Zhang L."/>
            <person name="Hu X."/>
            <person name="Sun X."/>
            <person name="Wang J."/>
            <person name="Zhao C."/>
            <person name="Wang Y."/>
            <person name="Wang D."/>
            <person name="Huang X."/>
            <person name="Wang R."/>
            <person name="Lv J."/>
            <person name="Li Y."/>
            <person name="Zhang Z."/>
            <person name="Liu B."/>
            <person name="Lu W."/>
            <person name="Hui Y."/>
            <person name="Liang J."/>
            <person name="Zhou Z."/>
            <person name="Hou R."/>
            <person name="Li X."/>
            <person name="Liu Y."/>
            <person name="Li H."/>
            <person name="Ning X."/>
            <person name="Lin Y."/>
            <person name="Zhao L."/>
            <person name="Xing Q."/>
            <person name="Dou J."/>
            <person name="Li Y."/>
            <person name="Mao J."/>
            <person name="Guo H."/>
            <person name="Dou H."/>
            <person name="Li T."/>
            <person name="Mu C."/>
            <person name="Jiang W."/>
            <person name="Fu Q."/>
            <person name="Fu X."/>
            <person name="Miao Y."/>
            <person name="Liu J."/>
            <person name="Yu Q."/>
            <person name="Li R."/>
            <person name="Liao H."/>
            <person name="Li X."/>
            <person name="Kong Y."/>
            <person name="Jiang Z."/>
            <person name="Chourrout D."/>
            <person name="Li R."/>
            <person name="Bao Z."/>
        </authorList>
    </citation>
    <scope>NUCLEOTIDE SEQUENCE [LARGE SCALE GENOMIC DNA]</scope>
    <source>
        <strain evidence="7 8">PY_sf001</strain>
    </source>
</reference>
<dbReference type="PANTHER" id="PTHR11829:SF380">
    <property type="entry name" value="PROTEIN FORK HEAD"/>
    <property type="match status" value="1"/>
</dbReference>
<dbReference type="SUPFAM" id="SSF46785">
    <property type="entry name" value="Winged helix' DNA-binding domain"/>
    <property type="match status" value="1"/>
</dbReference>
<dbReference type="InterPro" id="IPR018122">
    <property type="entry name" value="TF_fork_head_CS_1"/>
</dbReference>
<dbReference type="PROSITE" id="PS50039">
    <property type="entry name" value="FORK_HEAD_3"/>
    <property type="match status" value="1"/>
</dbReference>
<keyword evidence="2 4" id="KW-0238">DNA-binding</keyword>
<evidence type="ECO:0000256" key="2">
    <source>
        <dbReference type="ARBA" id="ARBA00023125"/>
    </source>
</evidence>